<protein>
    <submittedName>
        <fullName evidence="1">Uncharacterized protein</fullName>
    </submittedName>
</protein>
<evidence type="ECO:0000313" key="1">
    <source>
        <dbReference type="EMBL" id="MPC35263.1"/>
    </source>
</evidence>
<keyword evidence="2" id="KW-1185">Reference proteome</keyword>
<reference evidence="1 2" key="1">
    <citation type="submission" date="2019-05" db="EMBL/GenBank/DDBJ databases">
        <title>Another draft genome of Portunus trituberculatus and its Hox gene families provides insights of decapod evolution.</title>
        <authorList>
            <person name="Jeong J.-H."/>
            <person name="Song I."/>
            <person name="Kim S."/>
            <person name="Choi T."/>
            <person name="Kim D."/>
            <person name="Ryu S."/>
            <person name="Kim W."/>
        </authorList>
    </citation>
    <scope>NUCLEOTIDE SEQUENCE [LARGE SCALE GENOMIC DNA]</scope>
    <source>
        <tissue evidence="1">Muscle</tissue>
    </source>
</reference>
<gene>
    <name evidence="1" type="ORF">E2C01_028682</name>
</gene>
<comment type="caution">
    <text evidence="1">The sequence shown here is derived from an EMBL/GenBank/DDBJ whole genome shotgun (WGS) entry which is preliminary data.</text>
</comment>
<dbReference type="AlphaFoldDB" id="A0A5B7EQN4"/>
<dbReference type="Proteomes" id="UP000324222">
    <property type="component" value="Unassembled WGS sequence"/>
</dbReference>
<name>A0A5B7EQN4_PORTR</name>
<dbReference type="EMBL" id="VSRR010003233">
    <property type="protein sequence ID" value="MPC35263.1"/>
    <property type="molecule type" value="Genomic_DNA"/>
</dbReference>
<evidence type="ECO:0000313" key="2">
    <source>
        <dbReference type="Proteomes" id="UP000324222"/>
    </source>
</evidence>
<organism evidence="1 2">
    <name type="scientific">Portunus trituberculatus</name>
    <name type="common">Swimming crab</name>
    <name type="synonym">Neptunus trituberculatus</name>
    <dbReference type="NCBI Taxonomy" id="210409"/>
    <lineage>
        <taxon>Eukaryota</taxon>
        <taxon>Metazoa</taxon>
        <taxon>Ecdysozoa</taxon>
        <taxon>Arthropoda</taxon>
        <taxon>Crustacea</taxon>
        <taxon>Multicrustacea</taxon>
        <taxon>Malacostraca</taxon>
        <taxon>Eumalacostraca</taxon>
        <taxon>Eucarida</taxon>
        <taxon>Decapoda</taxon>
        <taxon>Pleocyemata</taxon>
        <taxon>Brachyura</taxon>
        <taxon>Eubrachyura</taxon>
        <taxon>Portunoidea</taxon>
        <taxon>Portunidae</taxon>
        <taxon>Portuninae</taxon>
        <taxon>Portunus</taxon>
    </lineage>
</organism>
<sequence length="44" mass="5039">MRLGGEMGPNMGTTINRIACAANGWKLDSTSHILFKYTHRRYRL</sequence>
<proteinExistence type="predicted"/>
<accession>A0A5B7EQN4</accession>